<feature type="domain" description="Helix-turn-helix" evidence="1">
    <location>
        <begin position="3"/>
        <end position="43"/>
    </location>
</feature>
<reference evidence="3" key="1">
    <citation type="submission" date="2016-10" db="EMBL/GenBank/DDBJ databases">
        <authorList>
            <person name="Varghese N."/>
            <person name="Submissions S."/>
        </authorList>
    </citation>
    <scope>NUCLEOTIDE SEQUENCE [LARGE SCALE GENOMIC DNA]</scope>
    <source>
        <strain evidence="3">CGMCC 4.3530</strain>
    </source>
</reference>
<accession>A0A1H3CFL0</accession>
<proteinExistence type="predicted"/>
<evidence type="ECO:0000313" key="2">
    <source>
        <dbReference type="EMBL" id="SDX52810.1"/>
    </source>
</evidence>
<dbReference type="Proteomes" id="UP000199529">
    <property type="component" value="Unassembled WGS sequence"/>
</dbReference>
<dbReference type="EMBL" id="FNOK01000012">
    <property type="protein sequence ID" value="SDX52810.1"/>
    <property type="molecule type" value="Genomic_DNA"/>
</dbReference>
<dbReference type="InterPro" id="IPR041657">
    <property type="entry name" value="HTH_17"/>
</dbReference>
<sequence>MSWLTPADVADHTGHHVVTVYRALESGQLHGHQPRRGARWRIAEPVADAWVTGLPQTDACGCTTTLARGRKTA</sequence>
<dbReference type="Pfam" id="PF12728">
    <property type="entry name" value="HTH_17"/>
    <property type="match status" value="1"/>
</dbReference>
<evidence type="ECO:0000313" key="3">
    <source>
        <dbReference type="Proteomes" id="UP000199529"/>
    </source>
</evidence>
<gene>
    <name evidence="2" type="ORF">SAMN05216215_101213</name>
</gene>
<dbReference type="STRING" id="418495.SAMN05216215_101213"/>
<protein>
    <submittedName>
        <fullName evidence="2">DNA binding domain-containing protein, excisionase family</fullName>
    </submittedName>
</protein>
<evidence type="ECO:0000259" key="1">
    <source>
        <dbReference type="Pfam" id="PF12728"/>
    </source>
</evidence>
<keyword evidence="3" id="KW-1185">Reference proteome</keyword>
<name>A0A1H3CFL0_9PSEU</name>
<organism evidence="2 3">
    <name type="scientific">Saccharopolyspora shandongensis</name>
    <dbReference type="NCBI Taxonomy" id="418495"/>
    <lineage>
        <taxon>Bacteria</taxon>
        <taxon>Bacillati</taxon>
        <taxon>Actinomycetota</taxon>
        <taxon>Actinomycetes</taxon>
        <taxon>Pseudonocardiales</taxon>
        <taxon>Pseudonocardiaceae</taxon>
        <taxon>Saccharopolyspora</taxon>
    </lineage>
</organism>
<dbReference type="RefSeq" id="WP_093265805.1">
    <property type="nucleotide sequence ID" value="NZ_FNOK01000012.1"/>
</dbReference>
<dbReference type="AlphaFoldDB" id="A0A1H3CFL0"/>